<evidence type="ECO:0000256" key="10">
    <source>
        <dbReference type="ARBA" id="ARBA00023125"/>
    </source>
</evidence>
<name>A0A9D9HTT4_9BACT</name>
<keyword evidence="9" id="KW-0805">Transcription regulation</keyword>
<dbReference type="PROSITE" id="PS01124">
    <property type="entry name" value="HTH_ARAC_FAMILY_2"/>
    <property type="match status" value="1"/>
</dbReference>
<dbReference type="Pfam" id="PF00512">
    <property type="entry name" value="HisKA"/>
    <property type="match status" value="1"/>
</dbReference>
<dbReference type="Gene3D" id="1.10.287.130">
    <property type="match status" value="1"/>
</dbReference>
<dbReference type="InterPro" id="IPR003594">
    <property type="entry name" value="HATPase_dom"/>
</dbReference>
<evidence type="ECO:0000256" key="15">
    <source>
        <dbReference type="SAM" id="SignalP"/>
    </source>
</evidence>
<dbReference type="GO" id="GO:0003700">
    <property type="term" value="F:DNA-binding transcription factor activity"/>
    <property type="evidence" value="ECO:0007669"/>
    <property type="project" value="InterPro"/>
</dbReference>
<keyword evidence="5" id="KW-0547">Nucleotide-binding</keyword>
<dbReference type="PRINTS" id="PR00344">
    <property type="entry name" value="BCTRLSENSOR"/>
</dbReference>
<keyword evidence="10" id="KW-0238">DNA-binding</keyword>
<dbReference type="Pfam" id="PF07495">
    <property type="entry name" value="Y_Y_Y"/>
    <property type="match status" value="1"/>
</dbReference>
<dbReference type="SMART" id="SM00342">
    <property type="entry name" value="HTH_ARAC"/>
    <property type="match status" value="1"/>
</dbReference>
<evidence type="ECO:0000256" key="7">
    <source>
        <dbReference type="ARBA" id="ARBA00022840"/>
    </source>
</evidence>
<evidence type="ECO:0000313" key="19">
    <source>
        <dbReference type="EMBL" id="MBO8459728.1"/>
    </source>
</evidence>
<evidence type="ECO:0000259" key="17">
    <source>
        <dbReference type="PROSITE" id="PS50109"/>
    </source>
</evidence>
<dbReference type="PANTHER" id="PTHR43547">
    <property type="entry name" value="TWO-COMPONENT HISTIDINE KINASE"/>
    <property type="match status" value="1"/>
</dbReference>
<dbReference type="Gene3D" id="2.60.40.10">
    <property type="entry name" value="Immunoglobulins"/>
    <property type="match status" value="1"/>
</dbReference>
<keyword evidence="14" id="KW-0812">Transmembrane</keyword>
<keyword evidence="14" id="KW-0472">Membrane</keyword>
<dbReference type="CDD" id="cd00082">
    <property type="entry name" value="HisKA"/>
    <property type="match status" value="1"/>
</dbReference>
<keyword evidence="15" id="KW-0732">Signal</keyword>
<dbReference type="SUPFAM" id="SSF101898">
    <property type="entry name" value="NHL repeat"/>
    <property type="match status" value="1"/>
</dbReference>
<dbReference type="InterPro" id="IPR003661">
    <property type="entry name" value="HisK_dim/P_dom"/>
</dbReference>
<keyword evidence="3 12" id="KW-0597">Phosphoprotein</keyword>
<evidence type="ECO:0000256" key="3">
    <source>
        <dbReference type="ARBA" id="ARBA00022553"/>
    </source>
</evidence>
<dbReference type="SUPFAM" id="SSF46689">
    <property type="entry name" value="Homeodomain-like"/>
    <property type="match status" value="1"/>
</dbReference>
<evidence type="ECO:0000256" key="8">
    <source>
        <dbReference type="ARBA" id="ARBA00023012"/>
    </source>
</evidence>
<dbReference type="InterPro" id="IPR036890">
    <property type="entry name" value="HATPase_C_sf"/>
</dbReference>
<dbReference type="InterPro" id="IPR011123">
    <property type="entry name" value="Y_Y_Y"/>
</dbReference>
<dbReference type="InterPro" id="IPR011006">
    <property type="entry name" value="CheY-like_superfamily"/>
</dbReference>
<dbReference type="SUPFAM" id="SSF47384">
    <property type="entry name" value="Homodimeric domain of signal transducing histidine kinase"/>
    <property type="match status" value="1"/>
</dbReference>
<evidence type="ECO:0000256" key="2">
    <source>
        <dbReference type="ARBA" id="ARBA00012438"/>
    </source>
</evidence>
<keyword evidence="11" id="KW-0804">Transcription</keyword>
<dbReference type="Pfam" id="PF12833">
    <property type="entry name" value="HTH_18"/>
    <property type="match status" value="1"/>
</dbReference>
<evidence type="ECO:0000256" key="11">
    <source>
        <dbReference type="ARBA" id="ARBA00023163"/>
    </source>
</evidence>
<dbReference type="Gene3D" id="2.130.10.10">
    <property type="entry name" value="YVTN repeat-like/Quinoprotein amine dehydrogenase"/>
    <property type="match status" value="3"/>
</dbReference>
<evidence type="ECO:0000259" key="18">
    <source>
        <dbReference type="PROSITE" id="PS50110"/>
    </source>
</evidence>
<dbReference type="SMART" id="SM00448">
    <property type="entry name" value="REC"/>
    <property type="match status" value="1"/>
</dbReference>
<dbReference type="FunFam" id="3.30.565.10:FF:000037">
    <property type="entry name" value="Hybrid sensor histidine kinase/response regulator"/>
    <property type="match status" value="1"/>
</dbReference>
<accession>A0A9D9HTT4</accession>
<dbReference type="EMBL" id="JADIMG010000052">
    <property type="protein sequence ID" value="MBO8459728.1"/>
    <property type="molecule type" value="Genomic_DNA"/>
</dbReference>
<dbReference type="Gene3D" id="3.30.565.10">
    <property type="entry name" value="Histidine kinase-like ATPase, C-terminal domain"/>
    <property type="match status" value="1"/>
</dbReference>
<dbReference type="SMART" id="SM00388">
    <property type="entry name" value="HisKA"/>
    <property type="match status" value="1"/>
</dbReference>
<dbReference type="GO" id="GO:0000155">
    <property type="term" value="F:phosphorelay sensor kinase activity"/>
    <property type="evidence" value="ECO:0007669"/>
    <property type="project" value="InterPro"/>
</dbReference>
<keyword evidence="4" id="KW-0808">Transferase</keyword>
<comment type="caution">
    <text evidence="19">The sequence shown here is derived from an EMBL/GenBank/DDBJ whole genome shotgun (WGS) entry which is preliminary data.</text>
</comment>
<reference evidence="19" key="1">
    <citation type="submission" date="2020-10" db="EMBL/GenBank/DDBJ databases">
        <authorList>
            <person name="Gilroy R."/>
        </authorList>
    </citation>
    <scope>NUCLEOTIDE SEQUENCE</scope>
    <source>
        <strain evidence="19">G3-3990</strain>
    </source>
</reference>
<dbReference type="InterPro" id="IPR013783">
    <property type="entry name" value="Ig-like_fold"/>
</dbReference>
<keyword evidence="6" id="KW-0418">Kinase</keyword>
<keyword evidence="13" id="KW-0175">Coiled coil</keyword>
<evidence type="ECO:0000256" key="4">
    <source>
        <dbReference type="ARBA" id="ARBA00022679"/>
    </source>
</evidence>
<dbReference type="PANTHER" id="PTHR43547:SF2">
    <property type="entry name" value="HYBRID SIGNAL TRANSDUCTION HISTIDINE KINASE C"/>
    <property type="match status" value="1"/>
</dbReference>
<dbReference type="InterPro" id="IPR011110">
    <property type="entry name" value="Reg_prop"/>
</dbReference>
<sequence>MRCNAIKIFLFFLFLCPSLLKGQPEITLKHYTSGSGLSQKMVSKILQTSNGYMWFATGGGLDRYDGYEFRNYRAYPGDNTTFSNRLLMIKENYEGNIWCISYDRRAYLFDVAQERFIDVLAPLEQELKRKLDVVEIFPLKKGVTWISFRGGEAVRIDESTYPSEGAITYYGQYDNSLYAKKIYYVRDDDDGGEWILTDYGLNIFGEKEFKINSPYFLWRKRGKTIWLASKDGNLAFYNLYEKRLQTVDLGHDVEQINYMIILKSGEIAIGTDKGLLLYNHQTRTTRNVNLTAAGHASNYVTLLDEDSYGNIWIFTKADGVVRYHYPTSEIQHLATPEAMRVEYERETRTFIYEDRQGHLWVFPRNGILSYYNREKKQLQPILLDDKLYAPLVRSYQADEQGNLWLCTNSGVDKLSFERSNYEFMPIETGMEVRAMLIDARQRLWLATKSDKVRIYSADRQQIGFLTPNGEISSREQAFGAKVYCIVQDKQNNIWLGAKMGGVYKLTPTADNRFSVKHYVHNPNDKYSLSHDDVYSIIQDERGQIWVGTFGGGINLLQQHVQTGKVRFIHSANKLCNYPSSFNRVRQILPIGNGVLMAGTTDGLLVFSDDFSRPEEIVFKEHQRRPDDPTSLGNNDVKNILKASDGTVYIATFSGGVNYVKAEDVKSDSISFKGFTRKDGLVSDITQSIIEDSCAHIWIASENALSCYFPRTGSFRNTNLHFVYKEFNISEGMSLLLDDGSILYGTENGILRINPYDTLQNSFCPSIVFTDIKVQGKEINGINKLSLLTLEPSQRNISFTFAALDYANDANVKYAYRMLGLEDDWHYTENNRMASFLNLPKGKWTFQVKSTNGDGIWVDNMVSLPIHVKPKFRETIWAWLLFALLFLCFLYLVVRVLYYIYRLRHRIDFERQLSNIKLRFFTDVSHELRTPLTLIASPVNEVLETEQLTPAAKENLMLVRKNTERMLRLVNQILDFRKIQNKKMKVLVEETSVIPFVASIMDNFKPMAEQKHLEFSLDAEKQDIHVWVDRDKLEKIIFNLLSNAFKYTPDGRSVKVMIRQNGETVTIVVADTGIGMKTDKMDSIFNRFETIASGNIMQPSSGIGLSLVRELVDLLHAQISVSSKLGQGTAFTLTLPMGKEHFVHDPLAEFIVEDAESSAPIDSRADSQIEVSENEDLASSSLPTILVVEDNEEMRLFLHNILSTQYHVVEASNGREGLEKALRLLPDFIVSDVMMPEMDGLEMVKKIKEDANACHIPIVLLSAKSSLDDRIEGLEHGVDDYISKPFSATYLKTRIKNLMEQREQLQQRYKAHLMDETTASASKTMEYAPSEPQVMPQDEIFMAKVMDFINSNIANSDMSMDDFAAYMAVSRSILYRKLKAIVGMSPIDFVVEMRIKRAAQLIQTGEYNIAEVAFQSGFSDPKYFSKSFKKQMGMTPSEYKASTQNP</sequence>
<dbReference type="InterPro" id="IPR018062">
    <property type="entry name" value="HTH_AraC-typ_CS"/>
</dbReference>
<dbReference type="PROSITE" id="PS50110">
    <property type="entry name" value="RESPONSE_REGULATORY"/>
    <property type="match status" value="1"/>
</dbReference>
<dbReference type="GO" id="GO:0005524">
    <property type="term" value="F:ATP binding"/>
    <property type="evidence" value="ECO:0007669"/>
    <property type="project" value="UniProtKB-KW"/>
</dbReference>
<evidence type="ECO:0000256" key="14">
    <source>
        <dbReference type="SAM" id="Phobius"/>
    </source>
</evidence>
<dbReference type="EC" id="2.7.13.3" evidence="2"/>
<dbReference type="PROSITE" id="PS50109">
    <property type="entry name" value="HIS_KIN"/>
    <property type="match status" value="1"/>
</dbReference>
<dbReference type="SMART" id="SM00387">
    <property type="entry name" value="HATPase_c"/>
    <property type="match status" value="1"/>
</dbReference>
<feature type="domain" description="Response regulatory" evidence="18">
    <location>
        <begin position="1183"/>
        <end position="1298"/>
    </location>
</feature>
<proteinExistence type="predicted"/>
<dbReference type="SUPFAM" id="SSF52172">
    <property type="entry name" value="CheY-like"/>
    <property type="match status" value="1"/>
</dbReference>
<dbReference type="GO" id="GO:0043565">
    <property type="term" value="F:sequence-specific DNA binding"/>
    <property type="evidence" value="ECO:0007669"/>
    <property type="project" value="InterPro"/>
</dbReference>
<evidence type="ECO:0000256" key="5">
    <source>
        <dbReference type="ARBA" id="ARBA00022741"/>
    </source>
</evidence>
<feature type="coiled-coil region" evidence="13">
    <location>
        <begin position="1287"/>
        <end position="1314"/>
    </location>
</feature>
<dbReference type="Pfam" id="PF02518">
    <property type="entry name" value="HATPase_c"/>
    <property type="match status" value="1"/>
</dbReference>
<feature type="transmembrane region" description="Helical" evidence="14">
    <location>
        <begin position="875"/>
        <end position="900"/>
    </location>
</feature>
<dbReference type="InterPro" id="IPR018060">
    <property type="entry name" value="HTH_AraC"/>
</dbReference>
<feature type="signal peptide" evidence="15">
    <location>
        <begin position="1"/>
        <end position="22"/>
    </location>
</feature>
<dbReference type="Gene3D" id="3.40.50.2300">
    <property type="match status" value="1"/>
</dbReference>
<dbReference type="InterPro" id="IPR005467">
    <property type="entry name" value="His_kinase_dom"/>
</dbReference>
<dbReference type="Pfam" id="PF00072">
    <property type="entry name" value="Response_reg"/>
    <property type="match status" value="1"/>
</dbReference>
<dbReference type="Pfam" id="PF07494">
    <property type="entry name" value="Reg_prop"/>
    <property type="match status" value="1"/>
</dbReference>
<dbReference type="Gene3D" id="1.10.10.60">
    <property type="entry name" value="Homeodomain-like"/>
    <property type="match status" value="1"/>
</dbReference>
<dbReference type="InterPro" id="IPR001789">
    <property type="entry name" value="Sig_transdc_resp-reg_receiver"/>
</dbReference>
<dbReference type="SUPFAM" id="SSF55874">
    <property type="entry name" value="ATPase domain of HSP90 chaperone/DNA topoisomerase II/histidine kinase"/>
    <property type="match status" value="1"/>
</dbReference>
<feature type="chain" id="PRO_5039446325" description="histidine kinase" evidence="15">
    <location>
        <begin position="23"/>
        <end position="1445"/>
    </location>
</feature>
<dbReference type="FunFam" id="3.40.50.2300:FF:000138">
    <property type="entry name" value="Two-component system sensor histidine kinase/response regulator"/>
    <property type="match status" value="1"/>
</dbReference>
<dbReference type="FunFam" id="1.10.287.130:FF:000045">
    <property type="entry name" value="Two-component system sensor histidine kinase/response regulator"/>
    <property type="match status" value="1"/>
</dbReference>
<dbReference type="InterPro" id="IPR009057">
    <property type="entry name" value="Homeodomain-like_sf"/>
</dbReference>
<evidence type="ECO:0000256" key="6">
    <source>
        <dbReference type="ARBA" id="ARBA00022777"/>
    </source>
</evidence>
<keyword evidence="14" id="KW-1133">Transmembrane helix</keyword>
<dbReference type="InterPro" id="IPR036097">
    <property type="entry name" value="HisK_dim/P_sf"/>
</dbReference>
<reference evidence="19" key="2">
    <citation type="journal article" date="2021" name="PeerJ">
        <title>Extensive microbial diversity within the chicken gut microbiome revealed by metagenomics and culture.</title>
        <authorList>
            <person name="Gilroy R."/>
            <person name="Ravi A."/>
            <person name="Getino M."/>
            <person name="Pursley I."/>
            <person name="Horton D.L."/>
            <person name="Alikhan N.F."/>
            <person name="Baker D."/>
            <person name="Gharbi K."/>
            <person name="Hall N."/>
            <person name="Watson M."/>
            <person name="Adriaenssens E.M."/>
            <person name="Foster-Nyarko E."/>
            <person name="Jarju S."/>
            <person name="Secka A."/>
            <person name="Antonio M."/>
            <person name="Oren A."/>
            <person name="Chaudhuri R.R."/>
            <person name="La Ragione R."/>
            <person name="Hildebrand F."/>
            <person name="Pallen M.J."/>
        </authorList>
    </citation>
    <scope>NUCLEOTIDE SEQUENCE</scope>
    <source>
        <strain evidence="19">G3-3990</strain>
    </source>
</reference>
<evidence type="ECO:0000313" key="20">
    <source>
        <dbReference type="Proteomes" id="UP000823641"/>
    </source>
</evidence>
<keyword evidence="7" id="KW-0067">ATP-binding</keyword>
<protein>
    <recommendedName>
        <fullName evidence="2">histidine kinase</fullName>
        <ecNumber evidence="2">2.7.13.3</ecNumber>
    </recommendedName>
</protein>
<dbReference type="InterPro" id="IPR004358">
    <property type="entry name" value="Sig_transdc_His_kin-like_C"/>
</dbReference>
<evidence type="ECO:0000256" key="13">
    <source>
        <dbReference type="SAM" id="Coils"/>
    </source>
</evidence>
<evidence type="ECO:0000259" key="16">
    <source>
        <dbReference type="PROSITE" id="PS01124"/>
    </source>
</evidence>
<evidence type="ECO:0000256" key="9">
    <source>
        <dbReference type="ARBA" id="ARBA00023015"/>
    </source>
</evidence>
<dbReference type="InterPro" id="IPR015943">
    <property type="entry name" value="WD40/YVTN_repeat-like_dom_sf"/>
</dbReference>
<evidence type="ECO:0000256" key="12">
    <source>
        <dbReference type="PROSITE-ProRule" id="PRU00169"/>
    </source>
</evidence>
<dbReference type="PROSITE" id="PS00041">
    <property type="entry name" value="HTH_ARAC_FAMILY_1"/>
    <property type="match status" value="1"/>
</dbReference>
<keyword evidence="8" id="KW-0902">Two-component regulatory system</keyword>
<comment type="catalytic activity">
    <reaction evidence="1">
        <text>ATP + protein L-histidine = ADP + protein N-phospho-L-histidine.</text>
        <dbReference type="EC" id="2.7.13.3"/>
    </reaction>
</comment>
<feature type="domain" description="HTH araC/xylS-type" evidence="16">
    <location>
        <begin position="1342"/>
        <end position="1441"/>
    </location>
</feature>
<organism evidence="19 20">
    <name type="scientific">Candidatus Gallipaludibacter merdavium</name>
    <dbReference type="NCBI Taxonomy" id="2840839"/>
    <lineage>
        <taxon>Bacteria</taxon>
        <taxon>Pseudomonadati</taxon>
        <taxon>Bacteroidota</taxon>
        <taxon>Bacteroidia</taxon>
        <taxon>Bacteroidales</taxon>
        <taxon>Candidatus Gallipaludibacter</taxon>
    </lineage>
</organism>
<gene>
    <name evidence="19" type="ORF">IAA73_05260</name>
</gene>
<feature type="domain" description="Histidine kinase" evidence="17">
    <location>
        <begin position="922"/>
        <end position="1138"/>
    </location>
</feature>
<dbReference type="Proteomes" id="UP000823641">
    <property type="component" value="Unassembled WGS sequence"/>
</dbReference>
<feature type="modified residue" description="4-aspartylphosphate" evidence="12">
    <location>
        <position position="1231"/>
    </location>
</feature>
<evidence type="ECO:0000256" key="1">
    <source>
        <dbReference type="ARBA" id="ARBA00000085"/>
    </source>
</evidence>